<name>A0ABP9M1T5_9BURK</name>
<evidence type="ECO:0008006" key="3">
    <source>
        <dbReference type="Google" id="ProtNLM"/>
    </source>
</evidence>
<evidence type="ECO:0000313" key="2">
    <source>
        <dbReference type="Proteomes" id="UP001500227"/>
    </source>
</evidence>
<proteinExistence type="predicted"/>
<reference evidence="2" key="1">
    <citation type="journal article" date="2019" name="Int. J. Syst. Evol. Microbiol.">
        <title>The Global Catalogue of Microorganisms (GCM) 10K type strain sequencing project: providing services to taxonomists for standard genome sequencing and annotation.</title>
        <authorList>
            <consortium name="The Broad Institute Genomics Platform"/>
            <consortium name="The Broad Institute Genome Sequencing Center for Infectious Disease"/>
            <person name="Wu L."/>
            <person name="Ma J."/>
        </authorList>
    </citation>
    <scope>NUCLEOTIDE SEQUENCE [LARGE SCALE GENOMIC DNA]</scope>
    <source>
        <strain evidence="2">JCM 18423</strain>
    </source>
</reference>
<dbReference type="CDD" id="cd12913">
    <property type="entry name" value="PDC1_MCP_like"/>
    <property type="match status" value="1"/>
</dbReference>
<accession>A0ABP9M1T5</accession>
<dbReference type="EMBL" id="BAABKD010000008">
    <property type="protein sequence ID" value="GAA5088112.1"/>
    <property type="molecule type" value="Genomic_DNA"/>
</dbReference>
<dbReference type="RefSeq" id="WP_300648673.1">
    <property type="nucleotide sequence ID" value="NZ_BAABKD010000008.1"/>
</dbReference>
<sequence length="234" mass="26424">MSLQLAAQRIVSHLNQIIQMAQHTTAGLAQDISAILRTSKTTRLNQEQAEALKSKVFYRLSLDPWAQGAGFADYQAPPSMVEDEFWLLKWWIREKGVIVAQEIELNQNAAQFFDFTERDWFQKPKTAHVTYIEGPYIDFLCNRSFALTVASPVLVGEQFRGVAAADLLVSTIETELRDALIQLECPAIIVNHRGRVLTSTAPRIRPGMLWKPSTEVAAVFRAVLPFQLVLLKEK</sequence>
<protein>
    <recommendedName>
        <fullName evidence="3">Cache domain-containing protein</fullName>
    </recommendedName>
</protein>
<dbReference type="Proteomes" id="UP001500227">
    <property type="component" value="Unassembled WGS sequence"/>
</dbReference>
<organism evidence="1 2">
    <name type="scientific">Paenalcaligenes hermetiae</name>
    <dbReference type="NCBI Taxonomy" id="1157987"/>
    <lineage>
        <taxon>Bacteria</taxon>
        <taxon>Pseudomonadati</taxon>
        <taxon>Pseudomonadota</taxon>
        <taxon>Betaproteobacteria</taxon>
        <taxon>Burkholderiales</taxon>
        <taxon>Alcaligenaceae</taxon>
        <taxon>Paenalcaligenes</taxon>
    </lineage>
</organism>
<comment type="caution">
    <text evidence="1">The sequence shown here is derived from an EMBL/GenBank/DDBJ whole genome shotgun (WGS) entry which is preliminary data.</text>
</comment>
<gene>
    <name evidence="1" type="ORF">GCM10023337_09310</name>
</gene>
<dbReference type="Gene3D" id="3.30.450.20">
    <property type="entry name" value="PAS domain"/>
    <property type="match status" value="1"/>
</dbReference>
<keyword evidence="2" id="KW-1185">Reference proteome</keyword>
<evidence type="ECO:0000313" key="1">
    <source>
        <dbReference type="EMBL" id="GAA5088112.1"/>
    </source>
</evidence>